<accession>A0A381L254</accession>
<feature type="transmembrane region" description="Helical" evidence="5">
    <location>
        <begin position="57"/>
        <end position="76"/>
    </location>
</feature>
<evidence type="ECO:0000256" key="1">
    <source>
        <dbReference type="ARBA" id="ARBA00004141"/>
    </source>
</evidence>
<dbReference type="AlphaFoldDB" id="A0A381L254"/>
<feature type="transmembrane region" description="Helical" evidence="5">
    <location>
        <begin position="180"/>
        <end position="203"/>
    </location>
</feature>
<comment type="subcellular location">
    <subcellularLocation>
        <location evidence="1">Membrane</location>
        <topology evidence="1">Multi-pass membrane protein</topology>
    </subcellularLocation>
</comment>
<dbReference type="EMBL" id="UIGY01000006">
    <property type="protein sequence ID" value="SUZ07994.1"/>
    <property type="molecule type" value="Genomic_DNA"/>
</dbReference>
<evidence type="ECO:0000313" key="6">
    <source>
        <dbReference type="EMBL" id="SUZ07994.1"/>
    </source>
</evidence>
<dbReference type="InterPro" id="IPR018499">
    <property type="entry name" value="Tetraspanin/Peripherin"/>
</dbReference>
<evidence type="ECO:0000256" key="4">
    <source>
        <dbReference type="ARBA" id="ARBA00023136"/>
    </source>
</evidence>
<organism evidence="6">
    <name type="scientific">Blumeria graminis f. sp. tritici 96224</name>
    <dbReference type="NCBI Taxonomy" id="1268274"/>
    <lineage>
        <taxon>Eukaryota</taxon>
        <taxon>Fungi</taxon>
        <taxon>Dikarya</taxon>
        <taxon>Ascomycota</taxon>
        <taxon>Pezizomycotina</taxon>
        <taxon>Leotiomycetes</taxon>
        <taxon>Erysiphales</taxon>
        <taxon>Erysiphaceae</taxon>
        <taxon>Blumeria</taxon>
    </lineage>
</organism>
<name>A0A381L254_BLUGR</name>
<protein>
    <submittedName>
        <fullName evidence="6">Bgt-2798</fullName>
    </submittedName>
</protein>
<sequence>MQDKVLLSYVALDIAFVVTGAIILIFALTTKAQLSQPPNLDNVARDLILDTCPVNAAIANAVFVFATFLLTVPGIVMRKSRGWLKISGYLVVLCALFTMIIGLTLWFDTLKTRRNLSDIWDQQDVSVQSLLQTKFNCCGYANSTSPPFVVDNTCPTTVIASSKLGCVSLFSSFANGFLDVIFTGAFGIVGVDVLFVLATAILLKDRKEQERYRHIDEKNTMRGF</sequence>
<reference evidence="6" key="1">
    <citation type="submission" date="2018-07" db="EMBL/GenBank/DDBJ databases">
        <authorList>
            <person name="Quirk P.G."/>
            <person name="Krulwich T.A."/>
        </authorList>
    </citation>
    <scope>NUCLEOTIDE SEQUENCE</scope>
    <source>
        <strain evidence="6">96224</strain>
    </source>
</reference>
<evidence type="ECO:0000256" key="5">
    <source>
        <dbReference type="SAM" id="Phobius"/>
    </source>
</evidence>
<feature type="transmembrane region" description="Helical" evidence="5">
    <location>
        <begin position="88"/>
        <end position="107"/>
    </location>
</feature>
<dbReference type="GO" id="GO:0016020">
    <property type="term" value="C:membrane"/>
    <property type="evidence" value="ECO:0007669"/>
    <property type="project" value="UniProtKB-SubCell"/>
</dbReference>
<evidence type="ECO:0000256" key="3">
    <source>
        <dbReference type="ARBA" id="ARBA00022989"/>
    </source>
</evidence>
<keyword evidence="3 5" id="KW-1133">Transmembrane helix</keyword>
<feature type="transmembrane region" description="Helical" evidence="5">
    <location>
        <begin position="7"/>
        <end position="28"/>
    </location>
</feature>
<keyword evidence="4 5" id="KW-0472">Membrane</keyword>
<dbReference type="OrthoDB" id="2279611at2759"/>
<gene>
    <name evidence="6" type="ORF">BGT96224V2_LOCUS1168</name>
</gene>
<proteinExistence type="predicted"/>
<keyword evidence="2 5" id="KW-0812">Transmembrane</keyword>
<evidence type="ECO:0000256" key="2">
    <source>
        <dbReference type="ARBA" id="ARBA00022692"/>
    </source>
</evidence>
<dbReference type="Pfam" id="PF00335">
    <property type="entry name" value="Tetraspanin"/>
    <property type="match status" value="1"/>
</dbReference>